<dbReference type="PIRSF" id="PIRSF000538">
    <property type="entry name" value="GlpK"/>
    <property type="match status" value="1"/>
</dbReference>
<comment type="caution">
    <text evidence="11">The sequence shown here is derived from an EMBL/GenBank/DDBJ whole genome shotgun (WGS) entry which is preliminary data.</text>
</comment>
<evidence type="ECO:0000256" key="4">
    <source>
        <dbReference type="ARBA" id="ARBA00022777"/>
    </source>
</evidence>
<dbReference type="InterPro" id="IPR018485">
    <property type="entry name" value="FGGY_C"/>
</dbReference>
<feature type="binding site" evidence="7">
    <location>
        <position position="414"/>
    </location>
    <ligand>
        <name>ATP</name>
        <dbReference type="ChEBI" id="CHEBI:30616"/>
    </ligand>
</feature>
<dbReference type="Gene3D" id="3.30.420.40">
    <property type="match status" value="2"/>
</dbReference>
<evidence type="ECO:0000259" key="9">
    <source>
        <dbReference type="Pfam" id="PF00370"/>
    </source>
</evidence>
<feature type="binding site" evidence="7">
    <location>
        <position position="308"/>
    </location>
    <ligand>
        <name>ADP</name>
        <dbReference type="ChEBI" id="CHEBI:456216"/>
    </ligand>
</feature>
<feature type="binding site" evidence="7">
    <location>
        <position position="82"/>
    </location>
    <ligand>
        <name>sn-glycerol 3-phosphate</name>
        <dbReference type="ChEBI" id="CHEBI:57597"/>
    </ligand>
</feature>
<feature type="domain" description="Carbohydrate kinase FGGY C-terminal" evidence="10">
    <location>
        <begin position="260"/>
        <end position="452"/>
    </location>
</feature>
<dbReference type="InterPro" id="IPR018484">
    <property type="entry name" value="FGGY_N"/>
</dbReference>
<comment type="activity regulation">
    <text evidence="7">Inhibited by fructose 1,6-bisphosphate (FBP).</text>
</comment>
<dbReference type="PANTHER" id="PTHR10196">
    <property type="entry name" value="SUGAR KINASE"/>
    <property type="match status" value="1"/>
</dbReference>
<organism evidence="11 12">
    <name type="scientific">Xanthobacter aminoxidans</name>
    <dbReference type="NCBI Taxonomy" id="186280"/>
    <lineage>
        <taxon>Bacteria</taxon>
        <taxon>Pseudomonadati</taxon>
        <taxon>Pseudomonadota</taxon>
        <taxon>Alphaproteobacteria</taxon>
        <taxon>Hyphomicrobiales</taxon>
        <taxon>Xanthobacteraceae</taxon>
        <taxon>Xanthobacter</taxon>
    </lineage>
</organism>
<comment type="catalytic activity">
    <reaction evidence="7">
        <text>glycerol + ATP = sn-glycerol 3-phosphate + ADP + H(+)</text>
        <dbReference type="Rhea" id="RHEA:21644"/>
        <dbReference type="ChEBI" id="CHEBI:15378"/>
        <dbReference type="ChEBI" id="CHEBI:17754"/>
        <dbReference type="ChEBI" id="CHEBI:30616"/>
        <dbReference type="ChEBI" id="CHEBI:57597"/>
        <dbReference type="ChEBI" id="CHEBI:456216"/>
        <dbReference type="EC" id="2.7.1.30"/>
    </reaction>
</comment>
<name>A0ABW6ZKM0_9HYPH</name>
<dbReference type="Pfam" id="PF00370">
    <property type="entry name" value="FGGY_N"/>
    <property type="match status" value="1"/>
</dbReference>
<keyword evidence="2 7" id="KW-0808">Transferase</keyword>
<dbReference type="InterPro" id="IPR000577">
    <property type="entry name" value="Carb_kinase_FGGY"/>
</dbReference>
<dbReference type="SUPFAM" id="SSF53067">
    <property type="entry name" value="Actin-like ATPase domain"/>
    <property type="match status" value="2"/>
</dbReference>
<dbReference type="Proteomes" id="UP001604043">
    <property type="component" value="Unassembled WGS sequence"/>
</dbReference>
<evidence type="ECO:0000259" key="10">
    <source>
        <dbReference type="Pfam" id="PF02782"/>
    </source>
</evidence>
<keyword evidence="6 7" id="KW-0067">ATP-binding</keyword>
<dbReference type="HAMAP" id="MF_00186">
    <property type="entry name" value="Glycerol_kin"/>
    <property type="match status" value="1"/>
</dbReference>
<evidence type="ECO:0000256" key="8">
    <source>
        <dbReference type="RuleBase" id="RU003733"/>
    </source>
</evidence>
<keyword evidence="12" id="KW-1185">Reference proteome</keyword>
<reference evidence="11 12" key="1">
    <citation type="submission" date="2024-02" db="EMBL/GenBank/DDBJ databases">
        <title>Expansion and revision of Xanthobacter and proposal of Roseixanthobacter gen. nov.</title>
        <authorList>
            <person name="Soltysiak M.P.M."/>
            <person name="Jalihal A."/>
            <person name="Ory A."/>
            <person name="Chrisophersen C."/>
            <person name="Lee A.D."/>
            <person name="Boulton J."/>
            <person name="Springer M."/>
        </authorList>
    </citation>
    <scope>NUCLEOTIDE SEQUENCE [LARGE SCALE GENOMIC DNA]</scope>
    <source>
        <strain evidence="11 12">CB5</strain>
    </source>
</reference>
<comment type="pathway">
    <text evidence="7">Polyol metabolism; glycerol degradation via glycerol kinase pathway; sn-glycerol 3-phosphate from glycerol: step 1/1.</text>
</comment>
<feature type="binding site" evidence="7">
    <location>
        <position position="265"/>
    </location>
    <ligand>
        <name>ADP</name>
        <dbReference type="ChEBI" id="CHEBI:456216"/>
    </ligand>
</feature>
<dbReference type="PROSITE" id="PS00445">
    <property type="entry name" value="FGGY_KINASES_2"/>
    <property type="match status" value="1"/>
</dbReference>
<feature type="binding site" evidence="7">
    <location>
        <position position="12"/>
    </location>
    <ligand>
        <name>sn-glycerol 3-phosphate</name>
        <dbReference type="ChEBI" id="CHEBI:57597"/>
    </ligand>
</feature>
<evidence type="ECO:0000313" key="11">
    <source>
        <dbReference type="EMBL" id="MFG1254382.1"/>
    </source>
</evidence>
<evidence type="ECO:0000256" key="2">
    <source>
        <dbReference type="ARBA" id="ARBA00022679"/>
    </source>
</evidence>
<feature type="binding site" evidence="7">
    <location>
        <position position="134"/>
    </location>
    <ligand>
        <name>glycerol</name>
        <dbReference type="ChEBI" id="CHEBI:17754"/>
    </ligand>
</feature>
<dbReference type="GO" id="GO:0004370">
    <property type="term" value="F:glycerol kinase activity"/>
    <property type="evidence" value="ECO:0007669"/>
    <property type="project" value="UniProtKB-EC"/>
</dbReference>
<feature type="binding site" evidence="7">
    <location>
        <position position="312"/>
    </location>
    <ligand>
        <name>ATP</name>
        <dbReference type="ChEBI" id="CHEBI:30616"/>
    </ligand>
</feature>
<dbReference type="EC" id="2.7.1.30" evidence="7"/>
<evidence type="ECO:0000256" key="6">
    <source>
        <dbReference type="ARBA" id="ARBA00022840"/>
    </source>
</evidence>
<feature type="binding site" evidence="7">
    <location>
        <position position="134"/>
    </location>
    <ligand>
        <name>sn-glycerol 3-phosphate</name>
        <dbReference type="ChEBI" id="CHEBI:57597"/>
    </ligand>
</feature>
<dbReference type="NCBIfam" id="TIGR01311">
    <property type="entry name" value="glycerol_kin"/>
    <property type="match status" value="1"/>
</dbReference>
<dbReference type="EMBL" id="JBAFUR010000006">
    <property type="protein sequence ID" value="MFG1254382.1"/>
    <property type="molecule type" value="Genomic_DNA"/>
</dbReference>
<feature type="binding site" evidence="7">
    <location>
        <position position="12"/>
    </location>
    <ligand>
        <name>ADP</name>
        <dbReference type="ChEBI" id="CHEBI:456216"/>
    </ligand>
</feature>
<feature type="binding site" evidence="7">
    <location>
        <position position="244"/>
    </location>
    <ligand>
        <name>glycerol</name>
        <dbReference type="ChEBI" id="CHEBI:17754"/>
    </ligand>
</feature>
<proteinExistence type="inferred from homology"/>
<dbReference type="InterPro" id="IPR018483">
    <property type="entry name" value="Carb_kinase_FGGY_CS"/>
</dbReference>
<feature type="binding site" evidence="7">
    <location>
        <position position="414"/>
    </location>
    <ligand>
        <name>ADP</name>
        <dbReference type="ChEBI" id="CHEBI:456216"/>
    </ligand>
</feature>
<feature type="binding site" evidence="7">
    <location>
        <position position="265"/>
    </location>
    <ligand>
        <name>ATP</name>
        <dbReference type="ChEBI" id="CHEBI:30616"/>
    </ligand>
</feature>
<evidence type="ECO:0000256" key="5">
    <source>
        <dbReference type="ARBA" id="ARBA00022798"/>
    </source>
</evidence>
<dbReference type="CDD" id="cd07786">
    <property type="entry name" value="FGGY_EcGK_like"/>
    <property type="match status" value="1"/>
</dbReference>
<dbReference type="NCBIfam" id="NF000756">
    <property type="entry name" value="PRK00047.1"/>
    <property type="match status" value="1"/>
</dbReference>
<protein>
    <recommendedName>
        <fullName evidence="7">Glycerol kinase</fullName>
        <ecNumber evidence="7">2.7.1.30</ecNumber>
    </recommendedName>
    <alternativeName>
        <fullName evidence="7">ATP:glycerol 3-phosphotransferase</fullName>
    </alternativeName>
    <alternativeName>
        <fullName evidence="7">Glycerokinase</fullName>
        <shortName evidence="7">GK</shortName>
    </alternativeName>
</protein>
<keyword evidence="4 7" id="KW-0418">Kinase</keyword>
<sequence>METHILVIDQGTTSTRSIVFDRNFTPVASAQREFPQSFPHPGWVEHDPRDLWETSLATMRDALARSGLTAADIAAIGIANQRETTVLWDRETGEPIAPAIVWQDRRTADLCNRLTAEGCEGLVAERSGLLIDPYFSATKIGWLLDNVPGARSRAERGALAFGTVDTFLLWQLTGGAVHATDATNAARTMLFDIHSGVWDEDLLRLFQIPATILPEVRDTAGAFGTAAATWLGREVPVLAMVGDQQASLVGQACFSPGLAKATYGTGAFMLLNTGDARPRSRHRLLTTIAYQWDGKRTYALEGSIFSAGSTVQWLRDSLGIITTAAESTRLAAEAADDQPVYLVPAFAGLGAPHWRSDARATLSGLTRGTTRREIARAALESVGYQTLDLLEAMRADMLDAGLEGAEAVIRVDGGMSDSDWTMQFIADVLGNPVDRPVVRETTALGAAFLAGWRAGLYGGPEEFARNWHLDRRFSPEMADDRRSSKIKGWRHAVAQALHAQD</sequence>
<feature type="domain" description="Carbohydrate kinase FGGY N-terminal" evidence="9">
    <location>
        <begin position="5"/>
        <end position="250"/>
    </location>
</feature>
<evidence type="ECO:0000256" key="7">
    <source>
        <dbReference type="HAMAP-Rule" id="MF_00186"/>
    </source>
</evidence>
<comment type="function">
    <text evidence="7">Key enzyme in the regulation of glycerol uptake and metabolism. Catalyzes the phosphorylation of glycerol to yield sn-glycerol 3-phosphate.</text>
</comment>
<feature type="binding site" evidence="7">
    <location>
        <position position="13"/>
    </location>
    <ligand>
        <name>ATP</name>
        <dbReference type="ChEBI" id="CHEBI:30616"/>
    </ligand>
</feature>
<keyword evidence="5 7" id="KW-0319">Glycerol metabolism</keyword>
<feature type="binding site" evidence="7">
    <location>
        <position position="83"/>
    </location>
    <ligand>
        <name>sn-glycerol 3-phosphate</name>
        <dbReference type="ChEBI" id="CHEBI:57597"/>
    </ligand>
</feature>
<comment type="similarity">
    <text evidence="1 7 8">Belongs to the FGGY kinase family.</text>
</comment>
<dbReference type="InterPro" id="IPR043129">
    <property type="entry name" value="ATPase_NBD"/>
</dbReference>
<feature type="binding site" evidence="7">
    <location>
        <position position="83"/>
    </location>
    <ligand>
        <name>glycerol</name>
        <dbReference type="ChEBI" id="CHEBI:17754"/>
    </ligand>
</feature>
<accession>A0ABW6ZKM0</accession>
<evidence type="ECO:0000256" key="3">
    <source>
        <dbReference type="ARBA" id="ARBA00022741"/>
    </source>
</evidence>
<feature type="binding site" evidence="7">
    <location>
        <position position="308"/>
    </location>
    <ligand>
        <name>ATP</name>
        <dbReference type="ChEBI" id="CHEBI:30616"/>
    </ligand>
</feature>
<evidence type="ECO:0000313" key="12">
    <source>
        <dbReference type="Proteomes" id="UP001604043"/>
    </source>
</evidence>
<feature type="binding site" evidence="7">
    <location>
        <position position="243"/>
    </location>
    <ligand>
        <name>sn-glycerol 3-phosphate</name>
        <dbReference type="ChEBI" id="CHEBI:57597"/>
    </ligand>
</feature>
<comment type="caution">
    <text evidence="7">Lacks conserved residue(s) required for the propagation of feature annotation.</text>
</comment>
<dbReference type="Pfam" id="PF02782">
    <property type="entry name" value="FGGY_C"/>
    <property type="match status" value="1"/>
</dbReference>
<feature type="binding site" evidence="7">
    <location>
        <position position="16"/>
    </location>
    <ligand>
        <name>ADP</name>
        <dbReference type="ChEBI" id="CHEBI:456216"/>
    </ligand>
</feature>
<gene>
    <name evidence="7 11" type="primary">glpK</name>
    <name evidence="11" type="ORF">V5F30_19370</name>
</gene>
<dbReference type="PANTHER" id="PTHR10196:SF78">
    <property type="entry name" value="GLYCEROL KINASE"/>
    <property type="match status" value="1"/>
</dbReference>
<dbReference type="RefSeq" id="WP_394007392.1">
    <property type="nucleotide sequence ID" value="NZ_JBAFUR010000006.1"/>
</dbReference>
<feature type="binding site" evidence="7">
    <location>
        <position position="12"/>
    </location>
    <ligand>
        <name>ATP</name>
        <dbReference type="ChEBI" id="CHEBI:30616"/>
    </ligand>
</feature>
<dbReference type="InterPro" id="IPR005999">
    <property type="entry name" value="Glycerol_kin"/>
</dbReference>
<feature type="binding site" evidence="7">
    <location>
        <position position="82"/>
    </location>
    <ligand>
        <name>glycerol</name>
        <dbReference type="ChEBI" id="CHEBI:17754"/>
    </ligand>
</feature>
<feature type="binding site" evidence="7">
    <location>
        <position position="243"/>
    </location>
    <ligand>
        <name>glycerol</name>
        <dbReference type="ChEBI" id="CHEBI:17754"/>
    </ligand>
</feature>
<feature type="binding site" evidence="7">
    <location>
        <position position="14"/>
    </location>
    <ligand>
        <name>ATP</name>
        <dbReference type="ChEBI" id="CHEBI:30616"/>
    </ligand>
</feature>
<evidence type="ECO:0000256" key="1">
    <source>
        <dbReference type="ARBA" id="ARBA00009156"/>
    </source>
</evidence>
<keyword evidence="3 7" id="KW-0547">Nucleotide-binding</keyword>